<name>A0ACC1YJ48_MELAZ</name>
<reference evidence="1 2" key="1">
    <citation type="journal article" date="2023" name="Science">
        <title>Complex scaffold remodeling in plant triterpene biosynthesis.</title>
        <authorList>
            <person name="De La Pena R."/>
            <person name="Hodgson H."/>
            <person name="Liu J.C."/>
            <person name="Stephenson M.J."/>
            <person name="Martin A.C."/>
            <person name="Owen C."/>
            <person name="Harkess A."/>
            <person name="Leebens-Mack J."/>
            <person name="Jimenez L.E."/>
            <person name="Osbourn A."/>
            <person name="Sattely E.S."/>
        </authorList>
    </citation>
    <scope>NUCLEOTIDE SEQUENCE [LARGE SCALE GENOMIC DNA]</scope>
    <source>
        <strain evidence="2">cv. JPN11</strain>
        <tissue evidence="1">Leaf</tissue>
    </source>
</reference>
<evidence type="ECO:0000313" key="1">
    <source>
        <dbReference type="EMBL" id="KAJ4723053.1"/>
    </source>
</evidence>
<comment type="caution">
    <text evidence="1">The sequence shown here is derived from an EMBL/GenBank/DDBJ whole genome shotgun (WGS) entry which is preliminary data.</text>
</comment>
<organism evidence="1 2">
    <name type="scientific">Melia azedarach</name>
    <name type="common">Chinaberry tree</name>
    <dbReference type="NCBI Taxonomy" id="155640"/>
    <lineage>
        <taxon>Eukaryota</taxon>
        <taxon>Viridiplantae</taxon>
        <taxon>Streptophyta</taxon>
        <taxon>Embryophyta</taxon>
        <taxon>Tracheophyta</taxon>
        <taxon>Spermatophyta</taxon>
        <taxon>Magnoliopsida</taxon>
        <taxon>eudicotyledons</taxon>
        <taxon>Gunneridae</taxon>
        <taxon>Pentapetalae</taxon>
        <taxon>rosids</taxon>
        <taxon>malvids</taxon>
        <taxon>Sapindales</taxon>
        <taxon>Meliaceae</taxon>
        <taxon>Melia</taxon>
    </lineage>
</organism>
<evidence type="ECO:0000313" key="2">
    <source>
        <dbReference type="Proteomes" id="UP001164539"/>
    </source>
</evidence>
<dbReference type="Proteomes" id="UP001164539">
    <property type="component" value="Chromosome 3"/>
</dbReference>
<accession>A0ACC1YJ48</accession>
<proteinExistence type="predicted"/>
<gene>
    <name evidence="1" type="ORF">OWV82_006466</name>
</gene>
<dbReference type="EMBL" id="CM051396">
    <property type="protein sequence ID" value="KAJ4723053.1"/>
    <property type="molecule type" value="Genomic_DNA"/>
</dbReference>
<keyword evidence="2" id="KW-1185">Reference proteome</keyword>
<sequence length="368" mass="41289">MVFNSWFPPPFPLKLSEEKPTLEPRAEALLQSIIAESRVSRYLFSYFSLKASGLISSIPLTKRKGITLGTSKNDKKKTNFKAAMQQLTAFTSASGSMRRGKERIVLGSQMERNGIVHSAKWLSDNIPPRVPDLVVSDTRKKKRKVSMSIKGASSSALQVIDINAIKRDKYEHIVPMIKAMKHVVSRDWVAKEGKVGENDMLNLCSKFSYKMSFWFSEHRDLLYQRIDDAHQKYDFEQEQIQELLTENDSLKTKISDLDVELAGVIQVEDEVRDKADAKGYVRGFSDSVSMFKSHYPEQNLAWLDQALKVIKEVEGEESENGNNEDADNIGPSQGEDCLGGDLNVPTSGGGVETVSTKQIYQDDPADNV</sequence>
<protein>
    <submittedName>
        <fullName evidence="1">Uncharacterized protein</fullName>
    </submittedName>
</protein>